<comment type="caution">
    <text evidence="1">The sequence shown here is derived from an EMBL/GenBank/DDBJ whole genome shotgun (WGS) entry which is preliminary data.</text>
</comment>
<dbReference type="AlphaFoldDB" id="A0A9D2RDE3"/>
<protein>
    <submittedName>
        <fullName evidence="1">Uncharacterized protein</fullName>
    </submittedName>
</protein>
<reference evidence="1" key="2">
    <citation type="submission" date="2021-04" db="EMBL/GenBank/DDBJ databases">
        <authorList>
            <person name="Gilroy R."/>
        </authorList>
    </citation>
    <scope>NUCLEOTIDE SEQUENCE</scope>
    <source>
        <strain evidence="1">ChiW19-6364</strain>
    </source>
</reference>
<gene>
    <name evidence="1" type="ORF">H9913_13535</name>
</gene>
<dbReference type="Proteomes" id="UP000823850">
    <property type="component" value="Unassembled WGS sequence"/>
</dbReference>
<reference evidence="1" key="1">
    <citation type="journal article" date="2021" name="PeerJ">
        <title>Extensive microbial diversity within the chicken gut microbiome revealed by metagenomics and culture.</title>
        <authorList>
            <person name="Gilroy R."/>
            <person name="Ravi A."/>
            <person name="Getino M."/>
            <person name="Pursley I."/>
            <person name="Horton D.L."/>
            <person name="Alikhan N.F."/>
            <person name="Baker D."/>
            <person name="Gharbi K."/>
            <person name="Hall N."/>
            <person name="Watson M."/>
            <person name="Adriaenssens E.M."/>
            <person name="Foster-Nyarko E."/>
            <person name="Jarju S."/>
            <person name="Secka A."/>
            <person name="Antonio M."/>
            <person name="Oren A."/>
            <person name="Chaudhuri R.R."/>
            <person name="La Ragione R."/>
            <person name="Hildebrand F."/>
            <person name="Pallen M.J."/>
        </authorList>
    </citation>
    <scope>NUCLEOTIDE SEQUENCE</scope>
    <source>
        <strain evidence="1">ChiW19-6364</strain>
    </source>
</reference>
<proteinExistence type="predicted"/>
<name>A0A9D2RDE3_9FIRM</name>
<dbReference type="EMBL" id="DWUX01000230">
    <property type="protein sequence ID" value="HJD41033.1"/>
    <property type="molecule type" value="Genomic_DNA"/>
</dbReference>
<evidence type="ECO:0000313" key="1">
    <source>
        <dbReference type="EMBL" id="HJD41033.1"/>
    </source>
</evidence>
<organism evidence="1 2">
    <name type="scientific">Candidatus Blautia stercoripullorum</name>
    <dbReference type="NCBI Taxonomy" id="2838502"/>
    <lineage>
        <taxon>Bacteria</taxon>
        <taxon>Bacillati</taxon>
        <taxon>Bacillota</taxon>
        <taxon>Clostridia</taxon>
        <taxon>Lachnospirales</taxon>
        <taxon>Lachnospiraceae</taxon>
        <taxon>Blautia</taxon>
    </lineage>
</organism>
<sequence length="287" mass="33672">MDESIYLNELSLDGQYNSMEEFFQAARPFMKCLKLISEKNCQIQKHSMLYGRKITKDKTLNDLRGMRGDHVTRLKSLLLSVTDAPPFWDWKEEFAQDLTAEYICDNEDVSATSLPEAAEDKGILLSFPHKKYQDRVLRIVKNRQDIFSLPAAATVSFLAKCLLDRDVLEFNEYLAVRYAGTRLNFSMLEPEFGFDDFEKEEVEDCLRTFDKFVSIHTWDEIYQDPGLNYKKYSPSSDAYDWFRRTKYCGLSIDKFRCGNPKRCFGFREGDTFYVLRMERDHKISDHG</sequence>
<evidence type="ECO:0000313" key="2">
    <source>
        <dbReference type="Proteomes" id="UP000823850"/>
    </source>
</evidence>
<accession>A0A9D2RDE3</accession>